<dbReference type="RefSeq" id="WP_063556315.1">
    <property type="nucleotide sequence ID" value="NZ_LITT01000046.1"/>
</dbReference>
<evidence type="ECO:0000256" key="4">
    <source>
        <dbReference type="ARBA" id="ARBA00023002"/>
    </source>
</evidence>
<keyword evidence="3" id="KW-0274">FAD</keyword>
<evidence type="ECO:0000313" key="6">
    <source>
        <dbReference type="EMBL" id="OAA83849.1"/>
    </source>
</evidence>
<dbReference type="PANTHER" id="PTHR42934">
    <property type="entry name" value="GLYCOLATE OXIDASE SUBUNIT GLCD"/>
    <property type="match status" value="1"/>
</dbReference>
<proteinExistence type="predicted"/>
<dbReference type="GO" id="GO:0071949">
    <property type="term" value="F:FAD binding"/>
    <property type="evidence" value="ECO:0007669"/>
    <property type="project" value="InterPro"/>
</dbReference>
<evidence type="ECO:0000259" key="5">
    <source>
        <dbReference type="PROSITE" id="PS51387"/>
    </source>
</evidence>
<dbReference type="Proteomes" id="UP000077407">
    <property type="component" value="Unassembled WGS sequence"/>
</dbReference>
<dbReference type="PATRIC" id="fig|1538.10.peg.2997"/>
<dbReference type="InterPro" id="IPR004113">
    <property type="entry name" value="FAD-bd_oxidored_4_C"/>
</dbReference>
<dbReference type="EC" id="1.-.-.-" evidence="6"/>
<dbReference type="InterPro" id="IPR016169">
    <property type="entry name" value="FAD-bd_PCMH_sub2"/>
</dbReference>
<dbReference type="Gene3D" id="3.30.465.10">
    <property type="match status" value="1"/>
</dbReference>
<dbReference type="InterPro" id="IPR016171">
    <property type="entry name" value="Vanillyl_alc_oxidase_C-sub2"/>
</dbReference>
<dbReference type="SUPFAM" id="SSF55103">
    <property type="entry name" value="FAD-linked oxidases, C-terminal domain"/>
    <property type="match status" value="1"/>
</dbReference>
<dbReference type="AlphaFoldDB" id="A0A168LXY2"/>
<feature type="domain" description="FAD-binding PCMH-type" evidence="5">
    <location>
        <begin position="40"/>
        <end position="219"/>
    </location>
</feature>
<dbReference type="InterPro" id="IPR016164">
    <property type="entry name" value="FAD-linked_Oxase-like_C"/>
</dbReference>
<evidence type="ECO:0000256" key="3">
    <source>
        <dbReference type="ARBA" id="ARBA00022827"/>
    </source>
</evidence>
<dbReference type="InterPro" id="IPR051914">
    <property type="entry name" value="FAD-linked_OxidoTrans_Type4"/>
</dbReference>
<organism evidence="6 7">
    <name type="scientific">Clostridium ljungdahlii</name>
    <dbReference type="NCBI Taxonomy" id="1538"/>
    <lineage>
        <taxon>Bacteria</taxon>
        <taxon>Bacillati</taxon>
        <taxon>Bacillota</taxon>
        <taxon>Clostridia</taxon>
        <taxon>Eubacteriales</taxon>
        <taxon>Clostridiaceae</taxon>
        <taxon>Clostridium</taxon>
    </lineage>
</organism>
<comment type="cofactor">
    <cofactor evidence="1">
        <name>FAD</name>
        <dbReference type="ChEBI" id="CHEBI:57692"/>
    </cofactor>
</comment>
<evidence type="ECO:0000256" key="2">
    <source>
        <dbReference type="ARBA" id="ARBA00022630"/>
    </source>
</evidence>
<dbReference type="PROSITE" id="PS51387">
    <property type="entry name" value="FAD_PCMH"/>
    <property type="match status" value="1"/>
</dbReference>
<comment type="caution">
    <text evidence="6">The sequence shown here is derived from an EMBL/GenBank/DDBJ whole genome shotgun (WGS) entry which is preliminary data.</text>
</comment>
<evidence type="ECO:0000256" key="1">
    <source>
        <dbReference type="ARBA" id="ARBA00001974"/>
    </source>
</evidence>
<dbReference type="InterPro" id="IPR036318">
    <property type="entry name" value="FAD-bd_PCMH-like_sf"/>
</dbReference>
<gene>
    <name evidence="6" type="ORF">WY13_02978</name>
</gene>
<dbReference type="Gene3D" id="1.10.45.10">
    <property type="entry name" value="Vanillyl-alcohol Oxidase, Chain A, domain 4"/>
    <property type="match status" value="1"/>
</dbReference>
<dbReference type="OrthoDB" id="9767256at2"/>
<keyword evidence="4 6" id="KW-0560">Oxidoreductase</keyword>
<dbReference type="InterPro" id="IPR006094">
    <property type="entry name" value="Oxid_FAD_bind_N"/>
</dbReference>
<protein>
    <submittedName>
        <fullName evidence="6">Putative FAD-linked oxidoreductase</fullName>
        <ecNumber evidence="6">1.-.-.-</ecNumber>
    </submittedName>
</protein>
<dbReference type="Pfam" id="PF01565">
    <property type="entry name" value="FAD_binding_4"/>
    <property type="match status" value="1"/>
</dbReference>
<dbReference type="GO" id="GO:0016491">
    <property type="term" value="F:oxidoreductase activity"/>
    <property type="evidence" value="ECO:0007669"/>
    <property type="project" value="UniProtKB-KW"/>
</dbReference>
<name>A0A168LXY2_9CLOT</name>
<sequence>MKSEIIESLKSIVGKDWITDDLSKMQRYLYDETEPLLRPEACKDCVVVKPGSAEEISEILKYSNKTLTPVVARGGGTGVVGGVIPTESSIILSLERLNKIVELDEKNLMITIEAGATLADLLEELNKQDKLFFPIHPGDEGAQIGGMVATNAGGTKAVKHGIMRNHVKALEVVLPTGEIVNVGGKLIKNNMGYDLLHMVIGSEGTLGIITKVTLKLYAQNKYNGTLLVSFNTRREACDAVPSILQEGITPLAVEYMDKIIAQNAAQQLGTKWPANKGSVDLIFMIDEPTEDGLYASSEKIVEICEEHNAVDSIIAETTKEQRNILAIRSNAYGPYKDNIADALDIAVPPSTVPDFFDDITALGEKYGNHILSLGHIADGNIHNFIMGDNGKLPSYYEELKEEMYKTALKYGGTITAEHGTGKTRKKHMSLQFTKRELEIMKGIRKVFDPNEILNPGTIID</sequence>
<dbReference type="InterPro" id="IPR016166">
    <property type="entry name" value="FAD-bd_PCMH"/>
</dbReference>
<evidence type="ECO:0000313" key="7">
    <source>
        <dbReference type="Proteomes" id="UP000077407"/>
    </source>
</evidence>
<dbReference type="Pfam" id="PF02913">
    <property type="entry name" value="FAD-oxidase_C"/>
    <property type="match status" value="1"/>
</dbReference>
<accession>A0A168LXY2</accession>
<dbReference type="EMBL" id="LITT01000046">
    <property type="protein sequence ID" value="OAA83849.1"/>
    <property type="molecule type" value="Genomic_DNA"/>
</dbReference>
<keyword evidence="2" id="KW-0285">Flavoprotein</keyword>
<dbReference type="SUPFAM" id="SSF56176">
    <property type="entry name" value="FAD-binding/transporter-associated domain-like"/>
    <property type="match status" value="1"/>
</dbReference>
<dbReference type="PANTHER" id="PTHR42934:SF2">
    <property type="entry name" value="GLYCOLATE OXIDASE SUBUNIT GLCD"/>
    <property type="match status" value="1"/>
</dbReference>
<reference evidence="6 7" key="1">
    <citation type="journal article" date="2015" name="Biotechnol. Bioeng.">
        <title>Genome sequence and phenotypic characterization of Caulobacter segnis.</title>
        <authorList>
            <person name="Patel S."/>
            <person name="Fletcher B."/>
            <person name="Scott D.C."/>
            <person name="Ely B."/>
        </authorList>
    </citation>
    <scope>NUCLEOTIDE SEQUENCE [LARGE SCALE GENOMIC DNA]</scope>
    <source>
        <strain evidence="6 7">ERI-2</strain>
    </source>
</reference>
<dbReference type="Gene3D" id="3.30.70.2740">
    <property type="match status" value="1"/>
</dbReference>